<organism evidence="1">
    <name type="scientific">Anguilla anguilla</name>
    <name type="common">European freshwater eel</name>
    <name type="synonym">Muraena anguilla</name>
    <dbReference type="NCBI Taxonomy" id="7936"/>
    <lineage>
        <taxon>Eukaryota</taxon>
        <taxon>Metazoa</taxon>
        <taxon>Chordata</taxon>
        <taxon>Craniata</taxon>
        <taxon>Vertebrata</taxon>
        <taxon>Euteleostomi</taxon>
        <taxon>Actinopterygii</taxon>
        <taxon>Neopterygii</taxon>
        <taxon>Teleostei</taxon>
        <taxon>Anguilliformes</taxon>
        <taxon>Anguillidae</taxon>
        <taxon>Anguilla</taxon>
    </lineage>
</organism>
<reference evidence="1" key="1">
    <citation type="submission" date="2014-11" db="EMBL/GenBank/DDBJ databases">
        <authorList>
            <person name="Amaro Gonzalez C."/>
        </authorList>
    </citation>
    <scope>NUCLEOTIDE SEQUENCE</scope>
</reference>
<dbReference type="AlphaFoldDB" id="A0A0E9UKP3"/>
<sequence>MGCFIFSFQLSLAVTFSIAL</sequence>
<proteinExistence type="predicted"/>
<accession>A0A0E9UKP3</accession>
<protein>
    <submittedName>
        <fullName evidence="1">Uncharacterized protein</fullName>
    </submittedName>
</protein>
<dbReference type="EMBL" id="GBXM01042757">
    <property type="protein sequence ID" value="JAH65820.1"/>
    <property type="molecule type" value="Transcribed_RNA"/>
</dbReference>
<name>A0A0E9UKP3_ANGAN</name>
<reference evidence="1" key="2">
    <citation type="journal article" date="2015" name="Fish Shellfish Immunol.">
        <title>Early steps in the European eel (Anguilla anguilla)-Vibrio vulnificus interaction in the gills: Role of the RtxA13 toxin.</title>
        <authorList>
            <person name="Callol A."/>
            <person name="Pajuelo D."/>
            <person name="Ebbesson L."/>
            <person name="Teles M."/>
            <person name="MacKenzie S."/>
            <person name="Amaro C."/>
        </authorList>
    </citation>
    <scope>NUCLEOTIDE SEQUENCE</scope>
</reference>
<evidence type="ECO:0000313" key="1">
    <source>
        <dbReference type="EMBL" id="JAH65820.1"/>
    </source>
</evidence>